<feature type="domain" description="HTH lacI-type" evidence="5">
    <location>
        <begin position="22"/>
        <end position="76"/>
    </location>
</feature>
<dbReference type="CDD" id="cd06278">
    <property type="entry name" value="PBP1_LacI-like"/>
    <property type="match status" value="1"/>
</dbReference>
<keyword evidence="7" id="KW-1185">Reference proteome</keyword>
<dbReference type="PROSITE" id="PS50932">
    <property type="entry name" value="HTH_LACI_2"/>
    <property type="match status" value="1"/>
</dbReference>
<dbReference type="Proteomes" id="UP000194474">
    <property type="component" value="Unassembled WGS sequence"/>
</dbReference>
<dbReference type="InterPro" id="IPR028082">
    <property type="entry name" value="Peripla_BP_I"/>
</dbReference>
<reference evidence="7" key="1">
    <citation type="submission" date="2017-04" db="EMBL/GenBank/DDBJ databases">
        <authorList>
            <person name="Varghese N."/>
            <person name="Submissions S."/>
        </authorList>
    </citation>
    <scope>NUCLEOTIDE SEQUENCE [LARGE SCALE GENOMIC DNA]</scope>
</reference>
<evidence type="ECO:0000256" key="1">
    <source>
        <dbReference type="ARBA" id="ARBA00022491"/>
    </source>
</evidence>
<proteinExistence type="predicted"/>
<keyword evidence="2" id="KW-0805">Transcription regulation</keyword>
<dbReference type="AlphaFoldDB" id="A0A1Y6FLL5"/>
<dbReference type="InterPro" id="IPR000843">
    <property type="entry name" value="HTH_LacI"/>
</dbReference>
<dbReference type="Pfam" id="PF13377">
    <property type="entry name" value="Peripla_BP_3"/>
    <property type="match status" value="1"/>
</dbReference>
<dbReference type="GO" id="GO:0003700">
    <property type="term" value="F:DNA-binding transcription factor activity"/>
    <property type="evidence" value="ECO:0007669"/>
    <property type="project" value="TreeGrafter"/>
</dbReference>
<dbReference type="CDD" id="cd01392">
    <property type="entry name" value="HTH_LacI"/>
    <property type="match status" value="1"/>
</dbReference>
<accession>A0A1Y6FLL5</accession>
<evidence type="ECO:0000313" key="7">
    <source>
        <dbReference type="Proteomes" id="UP000194474"/>
    </source>
</evidence>
<keyword evidence="4" id="KW-0804">Transcription</keyword>
<evidence type="ECO:0000256" key="3">
    <source>
        <dbReference type="ARBA" id="ARBA00023125"/>
    </source>
</evidence>
<organism evidence="6 7">
    <name type="scientific">Devosia lucknowensis</name>
    <dbReference type="NCBI Taxonomy" id="1096929"/>
    <lineage>
        <taxon>Bacteria</taxon>
        <taxon>Pseudomonadati</taxon>
        <taxon>Pseudomonadota</taxon>
        <taxon>Alphaproteobacteria</taxon>
        <taxon>Hyphomicrobiales</taxon>
        <taxon>Devosiaceae</taxon>
        <taxon>Devosia</taxon>
    </lineage>
</organism>
<evidence type="ECO:0000256" key="2">
    <source>
        <dbReference type="ARBA" id="ARBA00023015"/>
    </source>
</evidence>
<gene>
    <name evidence="6" type="ORF">SAMN06295905_2340</name>
</gene>
<dbReference type="PANTHER" id="PTHR30146">
    <property type="entry name" value="LACI-RELATED TRANSCRIPTIONAL REPRESSOR"/>
    <property type="match status" value="1"/>
</dbReference>
<dbReference type="GO" id="GO:0000976">
    <property type="term" value="F:transcription cis-regulatory region binding"/>
    <property type="evidence" value="ECO:0007669"/>
    <property type="project" value="TreeGrafter"/>
</dbReference>
<keyword evidence="1" id="KW-0678">Repressor</keyword>
<keyword evidence="3 6" id="KW-0238">DNA-binding</keyword>
<name>A0A1Y6FLL5_9HYPH</name>
<dbReference type="InterPro" id="IPR046335">
    <property type="entry name" value="LacI/GalR-like_sensor"/>
</dbReference>
<dbReference type="InterPro" id="IPR010982">
    <property type="entry name" value="Lambda_DNA-bd_dom_sf"/>
</dbReference>
<dbReference type="EMBL" id="FXWK01000001">
    <property type="protein sequence ID" value="SMQ75597.1"/>
    <property type="molecule type" value="Genomic_DNA"/>
</dbReference>
<evidence type="ECO:0000256" key="4">
    <source>
        <dbReference type="ARBA" id="ARBA00023163"/>
    </source>
</evidence>
<sequence>MHAHSDGRPTERKLMARKSSRSTSFDVAALAGVSQSVVSRAFTPGSRIADETRTRVLEAALKLNYVPNSIASSLTTKRTNIVALIIGNLDNPFYVHVLHTFSRRLQEQGRQVLIFTVEPNSESDEAIMHLLKYQVDGVVLTAAQLSTRMISLCHDRGIPIVLFNRYIPGSDASGVRCDNVAGGALIAEAFLAAGAQNFALITGDLKGTTSGDRVRGFVERLLDGGVKRSNIVEVHGHSSYEGAFNATIKLIRDKNRVRPDALFGVNDIMAMGAIDALRHRLGLRVPDDIMVGGFDDIPEGRRLPYQLTTVRQPIEQMVNETLSILHLDDPTEPIARGIDRPIKGRLIWRHTIPVPPAYRGEADVTKSED</sequence>
<dbReference type="Gene3D" id="1.10.260.40">
    <property type="entry name" value="lambda repressor-like DNA-binding domains"/>
    <property type="match status" value="1"/>
</dbReference>
<evidence type="ECO:0000313" key="6">
    <source>
        <dbReference type="EMBL" id="SMQ75597.1"/>
    </source>
</evidence>
<dbReference type="SUPFAM" id="SSF53822">
    <property type="entry name" value="Periplasmic binding protein-like I"/>
    <property type="match status" value="1"/>
</dbReference>
<dbReference type="SUPFAM" id="SSF47413">
    <property type="entry name" value="lambda repressor-like DNA-binding domains"/>
    <property type="match status" value="1"/>
</dbReference>
<protein>
    <submittedName>
        <fullName evidence="6">DNA-binding transcriptional regulator, LacI/PurR family</fullName>
    </submittedName>
</protein>
<dbReference type="SMART" id="SM00354">
    <property type="entry name" value="HTH_LACI"/>
    <property type="match status" value="1"/>
</dbReference>
<dbReference type="PANTHER" id="PTHR30146:SF95">
    <property type="entry name" value="RIBOSE OPERON REPRESSOR"/>
    <property type="match status" value="1"/>
</dbReference>
<evidence type="ECO:0000259" key="5">
    <source>
        <dbReference type="PROSITE" id="PS50932"/>
    </source>
</evidence>
<dbReference type="Gene3D" id="3.40.50.2300">
    <property type="match status" value="2"/>
</dbReference>
<dbReference type="Pfam" id="PF00356">
    <property type="entry name" value="LacI"/>
    <property type="match status" value="1"/>
</dbReference>